<sequence>MASTKLTLLLTTFLFSSLLFTFSQAKSSKDSEPYVGVNIGTDKITHARLYDADPDILKSLARTKIRVMISVPNNQLLADLTASIDCHVAVSYVT</sequence>
<gene>
    <name evidence="2" type="ORF">L484_021948</name>
</gene>
<dbReference type="EMBL" id="KE343820">
    <property type="protein sequence ID" value="EXB42356.1"/>
    <property type="molecule type" value="Genomic_DNA"/>
</dbReference>
<dbReference type="STRING" id="981085.W9QMH6"/>
<dbReference type="Proteomes" id="UP000030645">
    <property type="component" value="Unassembled WGS sequence"/>
</dbReference>
<proteinExistence type="predicted"/>
<evidence type="ECO:0000313" key="2">
    <source>
        <dbReference type="EMBL" id="EXB42356.1"/>
    </source>
</evidence>
<keyword evidence="3" id="KW-1185">Reference proteome</keyword>
<evidence type="ECO:0000313" key="3">
    <source>
        <dbReference type="Proteomes" id="UP000030645"/>
    </source>
</evidence>
<organism evidence="2 3">
    <name type="scientific">Morus notabilis</name>
    <dbReference type="NCBI Taxonomy" id="981085"/>
    <lineage>
        <taxon>Eukaryota</taxon>
        <taxon>Viridiplantae</taxon>
        <taxon>Streptophyta</taxon>
        <taxon>Embryophyta</taxon>
        <taxon>Tracheophyta</taxon>
        <taxon>Spermatophyta</taxon>
        <taxon>Magnoliopsida</taxon>
        <taxon>eudicotyledons</taxon>
        <taxon>Gunneridae</taxon>
        <taxon>Pentapetalae</taxon>
        <taxon>rosids</taxon>
        <taxon>fabids</taxon>
        <taxon>Rosales</taxon>
        <taxon>Moraceae</taxon>
        <taxon>Moreae</taxon>
        <taxon>Morus</taxon>
    </lineage>
</organism>
<dbReference type="Gene3D" id="3.20.20.80">
    <property type="entry name" value="Glycosidases"/>
    <property type="match status" value="1"/>
</dbReference>
<evidence type="ECO:0008006" key="4">
    <source>
        <dbReference type="Google" id="ProtNLM"/>
    </source>
</evidence>
<dbReference type="AlphaFoldDB" id="W9QMH6"/>
<keyword evidence="1" id="KW-0732">Signal</keyword>
<feature type="signal peptide" evidence="1">
    <location>
        <begin position="1"/>
        <end position="25"/>
    </location>
</feature>
<evidence type="ECO:0000256" key="1">
    <source>
        <dbReference type="SAM" id="SignalP"/>
    </source>
</evidence>
<feature type="chain" id="PRO_5004930773" description="Glucan endo-1,3-beta-D-glucosidase" evidence="1">
    <location>
        <begin position="26"/>
        <end position="94"/>
    </location>
</feature>
<protein>
    <recommendedName>
        <fullName evidence="4">Glucan endo-1,3-beta-D-glucosidase</fullName>
    </recommendedName>
</protein>
<name>W9QMH6_9ROSA</name>
<dbReference type="SUPFAM" id="SSF51445">
    <property type="entry name" value="(Trans)glycosidases"/>
    <property type="match status" value="1"/>
</dbReference>
<dbReference type="InterPro" id="IPR017853">
    <property type="entry name" value="GH"/>
</dbReference>
<accession>W9QMH6</accession>
<reference evidence="3" key="1">
    <citation type="submission" date="2013-01" db="EMBL/GenBank/DDBJ databases">
        <title>Draft Genome Sequence of a Mulberry Tree, Morus notabilis C.K. Schneid.</title>
        <authorList>
            <person name="He N."/>
            <person name="Zhao S."/>
        </authorList>
    </citation>
    <scope>NUCLEOTIDE SEQUENCE</scope>
</reference>